<dbReference type="Proteomes" id="UP000732380">
    <property type="component" value="Unassembled WGS sequence"/>
</dbReference>
<evidence type="ECO:0000313" key="2">
    <source>
        <dbReference type="EMBL" id="KAG6111352.1"/>
    </source>
</evidence>
<sequence length="182" mass="20343">MSRAIRAAIGRLERYVLDPACPGRRDIILQGNGVFGMRAAPTPCRDNDRVIGIRLLYGEVFLKEGVAARRYYARANKNAHDRTLRALTRKTYKLSKWTPDEDTGSADETKSAQTPTDANVNGAALEKLGTHDIGQVRDHRGRLLQCTELQLLQLEEVVNPYRHLLGPGVWTPKLLLGQYCCS</sequence>
<protein>
    <submittedName>
        <fullName evidence="2">Uncharacterized protein</fullName>
    </submittedName>
</protein>
<gene>
    <name evidence="2" type="ORF">E4U13_004852</name>
</gene>
<reference evidence="2 3" key="1">
    <citation type="journal article" date="2020" name="bioRxiv">
        <title>Whole genome comparisons of ergot fungi reveals the divergence and evolution of species within the genus Claviceps are the result of varying mechanisms driving genome evolution and host range expansion.</title>
        <authorList>
            <person name="Wyka S.A."/>
            <person name="Mondo S.J."/>
            <person name="Liu M."/>
            <person name="Dettman J."/>
            <person name="Nalam V."/>
            <person name="Broders K.D."/>
        </authorList>
    </citation>
    <scope>NUCLEOTIDE SEQUENCE [LARGE SCALE GENOMIC DNA]</scope>
    <source>
        <strain evidence="2 3">LM576</strain>
    </source>
</reference>
<name>A0A9P7PY49_9HYPO</name>
<evidence type="ECO:0000313" key="3">
    <source>
        <dbReference type="Proteomes" id="UP000732380"/>
    </source>
</evidence>
<comment type="caution">
    <text evidence="2">The sequence shown here is derived from an EMBL/GenBank/DDBJ whole genome shotgun (WGS) entry which is preliminary data.</text>
</comment>
<evidence type="ECO:0000256" key="1">
    <source>
        <dbReference type="SAM" id="MobiDB-lite"/>
    </source>
</evidence>
<dbReference type="EMBL" id="SRQM01000389">
    <property type="protein sequence ID" value="KAG6111352.1"/>
    <property type="molecule type" value="Genomic_DNA"/>
</dbReference>
<accession>A0A9P7PY49</accession>
<feature type="region of interest" description="Disordered" evidence="1">
    <location>
        <begin position="97"/>
        <end position="118"/>
    </location>
</feature>
<dbReference type="AlphaFoldDB" id="A0A9P7PY49"/>
<organism evidence="2 3">
    <name type="scientific">Claviceps humidiphila</name>
    <dbReference type="NCBI Taxonomy" id="1294629"/>
    <lineage>
        <taxon>Eukaryota</taxon>
        <taxon>Fungi</taxon>
        <taxon>Dikarya</taxon>
        <taxon>Ascomycota</taxon>
        <taxon>Pezizomycotina</taxon>
        <taxon>Sordariomycetes</taxon>
        <taxon>Hypocreomycetidae</taxon>
        <taxon>Hypocreales</taxon>
        <taxon>Clavicipitaceae</taxon>
        <taxon>Claviceps</taxon>
    </lineage>
</organism>
<keyword evidence="3" id="KW-1185">Reference proteome</keyword>
<proteinExistence type="predicted"/>